<dbReference type="KEGG" id="ngr:NAEGRDRAFT_52284"/>
<dbReference type="CDD" id="cd00159">
    <property type="entry name" value="RhoGAP"/>
    <property type="match status" value="1"/>
</dbReference>
<name>D2VU79_NAEGR</name>
<dbReference type="PROSITE" id="PS50238">
    <property type="entry name" value="RHOGAP"/>
    <property type="match status" value="1"/>
</dbReference>
<dbReference type="AlphaFoldDB" id="D2VU79"/>
<dbReference type="SMART" id="SM00324">
    <property type="entry name" value="RhoGAP"/>
    <property type="match status" value="1"/>
</dbReference>
<evidence type="ECO:0000313" key="2">
    <source>
        <dbReference type="EMBL" id="EFC39641.1"/>
    </source>
</evidence>
<dbReference type="Proteomes" id="UP000006671">
    <property type="component" value="Unassembled WGS sequence"/>
</dbReference>
<dbReference type="GO" id="GO:0005737">
    <property type="term" value="C:cytoplasm"/>
    <property type="evidence" value="ECO:0007669"/>
    <property type="project" value="TreeGrafter"/>
</dbReference>
<dbReference type="InterPro" id="IPR000198">
    <property type="entry name" value="RhoGAP_dom"/>
</dbReference>
<proteinExistence type="predicted"/>
<dbReference type="PANTHER" id="PTHR45808">
    <property type="entry name" value="RHO GTPASE-ACTIVATING PROTEIN 68F"/>
    <property type="match status" value="1"/>
</dbReference>
<dbReference type="OrthoDB" id="79452at2759"/>
<protein>
    <submittedName>
        <fullName evidence="2">Rho GTPase activating protein</fullName>
    </submittedName>
</protein>
<dbReference type="Pfam" id="PF00620">
    <property type="entry name" value="RhoGAP"/>
    <property type="match status" value="1"/>
</dbReference>
<evidence type="ECO:0000313" key="3">
    <source>
        <dbReference type="Proteomes" id="UP000006671"/>
    </source>
</evidence>
<reference evidence="2 3" key="1">
    <citation type="journal article" date="2010" name="Cell">
        <title>The genome of Naegleria gruberi illuminates early eukaryotic versatility.</title>
        <authorList>
            <person name="Fritz-Laylin L.K."/>
            <person name="Prochnik S.E."/>
            <person name="Ginger M.L."/>
            <person name="Dacks J.B."/>
            <person name="Carpenter M.L."/>
            <person name="Field M.C."/>
            <person name="Kuo A."/>
            <person name="Paredez A."/>
            <person name="Chapman J."/>
            <person name="Pham J."/>
            <person name="Shu S."/>
            <person name="Neupane R."/>
            <person name="Cipriano M."/>
            <person name="Mancuso J."/>
            <person name="Tu H."/>
            <person name="Salamov A."/>
            <person name="Lindquist E."/>
            <person name="Shapiro H."/>
            <person name="Lucas S."/>
            <person name="Grigoriev I.V."/>
            <person name="Cande W.Z."/>
            <person name="Fulton C."/>
            <person name="Rokhsar D.S."/>
            <person name="Dawson S.C."/>
        </authorList>
    </citation>
    <scope>NUCLEOTIDE SEQUENCE [LARGE SCALE GENOMIC DNA]</scope>
    <source>
        <strain evidence="2 3">NEG-M</strain>
    </source>
</reference>
<dbReference type="InParanoid" id="D2VU79"/>
<dbReference type="SUPFAM" id="SSF48350">
    <property type="entry name" value="GTPase activation domain, GAP"/>
    <property type="match status" value="1"/>
</dbReference>
<dbReference type="VEuPathDB" id="AmoebaDB:NAEGRDRAFT_52284"/>
<dbReference type="eggNOG" id="KOG4406">
    <property type="taxonomic scope" value="Eukaryota"/>
</dbReference>
<dbReference type="EMBL" id="GG738898">
    <property type="protein sequence ID" value="EFC39641.1"/>
    <property type="molecule type" value="Genomic_DNA"/>
</dbReference>
<evidence type="ECO:0000259" key="1">
    <source>
        <dbReference type="PROSITE" id="PS50238"/>
    </source>
</evidence>
<dbReference type="RefSeq" id="XP_002672385.1">
    <property type="nucleotide sequence ID" value="XM_002672339.1"/>
</dbReference>
<dbReference type="PANTHER" id="PTHR45808:SF2">
    <property type="entry name" value="RHO GTPASE-ACTIVATING PROTEIN 68F"/>
    <property type="match status" value="1"/>
</dbReference>
<feature type="domain" description="Rho-GAP" evidence="1">
    <location>
        <begin position="84"/>
        <end position="271"/>
    </location>
</feature>
<dbReference type="Gene3D" id="1.10.555.10">
    <property type="entry name" value="Rho GTPase activation protein"/>
    <property type="match status" value="1"/>
</dbReference>
<accession>D2VU79</accession>
<keyword evidence="3" id="KW-1185">Reference proteome</keyword>
<dbReference type="GO" id="GO:0007264">
    <property type="term" value="P:small GTPase-mediated signal transduction"/>
    <property type="evidence" value="ECO:0007669"/>
    <property type="project" value="TreeGrafter"/>
</dbReference>
<dbReference type="GO" id="GO:0005096">
    <property type="term" value="F:GTPase activator activity"/>
    <property type="evidence" value="ECO:0007669"/>
    <property type="project" value="TreeGrafter"/>
</dbReference>
<dbReference type="InterPro" id="IPR008936">
    <property type="entry name" value="Rho_GTPase_activation_prot"/>
</dbReference>
<dbReference type="GeneID" id="8855808"/>
<gene>
    <name evidence="2" type="ORF">NAEGRDRAFT_52284</name>
</gene>
<sequence>MISFFRNLFAKQPSSKKSSDKQDLLTREKDHDLTLDLSIFKVSLELVVRRECLEMEDERPSTHDSKDKPKKLRRKTTIIEKHDQAITTYNDRNEFTRIPLIAYHCFERLEKFVDKEGIFRVPGSSVEIDKIVKDVDSGIVVNLKTYSCNTVASLLKKYIRELPDPLLTYEGYNDWTKLSSMENTEQAREFMKKLFIALPPCNRSLFISLLSLLRKISEPPNIETSRMTESNLAFIWGMNILKPPGSDLMRSDISKVSHAIIFCIKEYHRLREVYQQLVNEHVFDSTSINTSH</sequence>
<organism evidence="3">
    <name type="scientific">Naegleria gruberi</name>
    <name type="common">Amoeba</name>
    <dbReference type="NCBI Taxonomy" id="5762"/>
    <lineage>
        <taxon>Eukaryota</taxon>
        <taxon>Discoba</taxon>
        <taxon>Heterolobosea</taxon>
        <taxon>Tetramitia</taxon>
        <taxon>Eutetramitia</taxon>
        <taxon>Vahlkampfiidae</taxon>
        <taxon>Naegleria</taxon>
    </lineage>
</organism>